<evidence type="ECO:0000259" key="1">
    <source>
        <dbReference type="PROSITE" id="PS50181"/>
    </source>
</evidence>
<dbReference type="InterPro" id="IPR036047">
    <property type="entry name" value="F-box-like_dom_sf"/>
</dbReference>
<organism evidence="2 3">
    <name type="scientific">Podila verticillata NRRL 6337</name>
    <dbReference type="NCBI Taxonomy" id="1069443"/>
    <lineage>
        <taxon>Eukaryota</taxon>
        <taxon>Fungi</taxon>
        <taxon>Fungi incertae sedis</taxon>
        <taxon>Mucoromycota</taxon>
        <taxon>Mortierellomycotina</taxon>
        <taxon>Mortierellomycetes</taxon>
        <taxon>Mortierellales</taxon>
        <taxon>Mortierellaceae</taxon>
        <taxon>Podila</taxon>
    </lineage>
</organism>
<dbReference type="InterPro" id="IPR032675">
    <property type="entry name" value="LRR_dom_sf"/>
</dbReference>
<keyword evidence="3" id="KW-1185">Reference proteome</keyword>
<dbReference type="Gene3D" id="3.80.10.10">
    <property type="entry name" value="Ribonuclease Inhibitor"/>
    <property type="match status" value="1"/>
</dbReference>
<proteinExistence type="predicted"/>
<evidence type="ECO:0000313" key="3">
    <source>
        <dbReference type="Proteomes" id="UP000243308"/>
    </source>
</evidence>
<feature type="domain" description="F-box" evidence="1">
    <location>
        <begin position="16"/>
        <end position="61"/>
    </location>
</feature>
<dbReference type="SUPFAM" id="SSF81383">
    <property type="entry name" value="F-box domain"/>
    <property type="match status" value="1"/>
</dbReference>
<dbReference type="OrthoDB" id="421226at2759"/>
<dbReference type="Proteomes" id="UP000243308">
    <property type="component" value="Unassembled WGS sequence"/>
</dbReference>
<dbReference type="AlphaFoldDB" id="A0A086TJ83"/>
<dbReference type="EMBL" id="KN042434">
    <property type="protein sequence ID" value="KFH62010.1"/>
    <property type="molecule type" value="Genomic_DNA"/>
</dbReference>
<dbReference type="PROSITE" id="PS50181">
    <property type="entry name" value="FBOX"/>
    <property type="match status" value="1"/>
</dbReference>
<reference evidence="2 3" key="1">
    <citation type="submission" date="2011-02" db="EMBL/GenBank/DDBJ databases">
        <title>The Genome Sequence of Mortierella verticillata NRRL 6337.</title>
        <authorList>
            <consortium name="The Broad Institute Genome Sequencing Platform"/>
            <person name="Russ C."/>
            <person name="Cuomo C."/>
            <person name="Burger G."/>
            <person name="Gray M.W."/>
            <person name="Holland P.W.H."/>
            <person name="King N."/>
            <person name="Lang F.B.F."/>
            <person name="Roger A.J."/>
            <person name="Ruiz-Trillo I."/>
            <person name="Young S.K."/>
            <person name="Zeng Q."/>
            <person name="Gargeya S."/>
            <person name="Alvarado L."/>
            <person name="Berlin A."/>
            <person name="Chapman S.B."/>
            <person name="Chen Z."/>
            <person name="Freedman E."/>
            <person name="Gellesch M."/>
            <person name="Goldberg J."/>
            <person name="Griggs A."/>
            <person name="Gujja S."/>
            <person name="Heilman E."/>
            <person name="Heiman D."/>
            <person name="Howarth C."/>
            <person name="Mehta T."/>
            <person name="Neiman D."/>
            <person name="Pearson M."/>
            <person name="Roberts A."/>
            <person name="Saif S."/>
            <person name="Shea T."/>
            <person name="Shenoy N."/>
            <person name="Sisk P."/>
            <person name="Stolte C."/>
            <person name="Sykes S."/>
            <person name="White J."/>
            <person name="Yandava C."/>
            <person name="Haas B."/>
            <person name="Nusbaum C."/>
            <person name="Birren B."/>
        </authorList>
    </citation>
    <scope>NUCLEOTIDE SEQUENCE [LARGE SCALE GENOMIC DNA]</scope>
    <source>
        <strain evidence="2 3">NRRL 6337</strain>
    </source>
</reference>
<dbReference type="Gene3D" id="1.20.1280.50">
    <property type="match status" value="1"/>
</dbReference>
<accession>A0A086TJ83</accession>
<name>A0A086TJ83_9FUNG</name>
<dbReference type="SUPFAM" id="SSF52047">
    <property type="entry name" value="RNI-like"/>
    <property type="match status" value="1"/>
</dbReference>
<sequence length="555" mass="62912">MTETKKLDRWPAHHDPPSLLSLPSEILHIIFSTFSLVELANIVLVSKRSQTLVSPYLWHTLKLDSPATVKRFLSDPVQRALIRNAAFVRSLVLPPELYHVFLPHKGYHQYHPSHFANLQSINLPGKYNPRTGQTDRGSLGQDAEDAVSSLFRQNPSLTKVHIERNVGVESLLRMVSEDLPNLEDLDIEACQFGAWTAKVLLQNLPESIKHVAMIVAENEDDDVDNKMDISPTPKKHPALESLDIDLNSTEHEELILLPFLETCPNLKDYSNYTAQLVYNPRIKSILDKLGIEMRSMYNAVLDHNLDATDKEIAAVLSLSSQWTDIRLQGFRRAGPLTLAALLDHGENVVIVDVEGCSSLTSKDLCTILSKCKHLQEFITLEENEPDPITDPYILGTDLIEVKWATKSLKEWSCSIIVTRSRYDGDEAIDVEEAVKCLVLQRQVYRKLAEQTGLTTLRLNRIEAGLMDEIHYQEHCLEISLISGLEALEKLKDLQELDVSLIDHRIGVPELGWMQKHWPNLRRLNGMFGTCLNPMPGAQDWILLFRPAWLSSYEGY</sequence>
<dbReference type="InterPro" id="IPR001810">
    <property type="entry name" value="F-box_dom"/>
</dbReference>
<evidence type="ECO:0000313" key="2">
    <source>
        <dbReference type="EMBL" id="KFH62010.1"/>
    </source>
</evidence>
<dbReference type="PANTHER" id="PTHR16134">
    <property type="entry name" value="F-BOX/TPR REPEAT PROTEIN POF3"/>
    <property type="match status" value="1"/>
</dbReference>
<dbReference type="Pfam" id="PF12937">
    <property type="entry name" value="F-box-like"/>
    <property type="match status" value="1"/>
</dbReference>
<dbReference type="PANTHER" id="PTHR16134:SF119">
    <property type="entry name" value="AT02038P-RELATED"/>
    <property type="match status" value="1"/>
</dbReference>
<protein>
    <recommendedName>
        <fullName evidence="1">F-box domain-containing protein</fullName>
    </recommendedName>
</protein>
<gene>
    <name evidence="2" type="ORF">MVEG_12164</name>
</gene>